<dbReference type="AlphaFoldDB" id="A0A6M3KMT9"/>
<dbReference type="EMBL" id="MT142508">
    <property type="protein sequence ID" value="QJA83347.1"/>
    <property type="molecule type" value="Genomic_DNA"/>
</dbReference>
<gene>
    <name evidence="2" type="ORF">MM415A00294_0045</name>
    <name evidence="1" type="ORF">MM415B00522_0045</name>
</gene>
<protein>
    <submittedName>
        <fullName evidence="2">Uncharacterized protein</fullName>
    </submittedName>
</protein>
<accession>A0A6M3KMT9</accession>
<dbReference type="EMBL" id="MT141517">
    <property type="protein sequence ID" value="QJA64335.1"/>
    <property type="molecule type" value="Genomic_DNA"/>
</dbReference>
<sequence length="75" mass="8350">MNKAVEQQVLATERLRNDVVVDILDDVTLSADELVGMAAVASKLNSDSPERGFYSALLRQANQLQEQLKRLTAEY</sequence>
<name>A0A6M3KMT9_9ZZZZ</name>
<reference evidence="2" key="1">
    <citation type="submission" date="2020-03" db="EMBL/GenBank/DDBJ databases">
        <title>The deep terrestrial virosphere.</title>
        <authorList>
            <person name="Holmfeldt K."/>
            <person name="Nilsson E."/>
            <person name="Simone D."/>
            <person name="Lopez-Fernandez M."/>
            <person name="Wu X."/>
            <person name="de Brujin I."/>
            <person name="Lundin D."/>
            <person name="Andersson A."/>
            <person name="Bertilsson S."/>
            <person name="Dopson M."/>
        </authorList>
    </citation>
    <scope>NUCLEOTIDE SEQUENCE</scope>
    <source>
        <strain evidence="2">MM415A00294</strain>
        <strain evidence="1">MM415B00522</strain>
    </source>
</reference>
<proteinExistence type="predicted"/>
<evidence type="ECO:0000313" key="2">
    <source>
        <dbReference type="EMBL" id="QJA83347.1"/>
    </source>
</evidence>
<evidence type="ECO:0000313" key="1">
    <source>
        <dbReference type="EMBL" id="QJA64335.1"/>
    </source>
</evidence>
<organism evidence="2">
    <name type="scientific">viral metagenome</name>
    <dbReference type="NCBI Taxonomy" id="1070528"/>
    <lineage>
        <taxon>unclassified sequences</taxon>
        <taxon>metagenomes</taxon>
        <taxon>organismal metagenomes</taxon>
    </lineage>
</organism>